<proteinExistence type="predicted"/>
<evidence type="ECO:0000256" key="1">
    <source>
        <dbReference type="SAM" id="MobiDB-lite"/>
    </source>
</evidence>
<keyword evidence="4" id="KW-1185">Reference proteome</keyword>
<evidence type="ECO:0000313" key="3">
    <source>
        <dbReference type="EMBL" id="KAL3277381.1"/>
    </source>
</evidence>
<feature type="region of interest" description="Disordered" evidence="1">
    <location>
        <begin position="1"/>
        <end position="21"/>
    </location>
</feature>
<feature type="transmembrane region" description="Helical" evidence="2">
    <location>
        <begin position="63"/>
        <end position="81"/>
    </location>
</feature>
<organism evidence="3 4">
    <name type="scientific">Cryptolaemus montrouzieri</name>
    <dbReference type="NCBI Taxonomy" id="559131"/>
    <lineage>
        <taxon>Eukaryota</taxon>
        <taxon>Metazoa</taxon>
        <taxon>Ecdysozoa</taxon>
        <taxon>Arthropoda</taxon>
        <taxon>Hexapoda</taxon>
        <taxon>Insecta</taxon>
        <taxon>Pterygota</taxon>
        <taxon>Neoptera</taxon>
        <taxon>Endopterygota</taxon>
        <taxon>Coleoptera</taxon>
        <taxon>Polyphaga</taxon>
        <taxon>Cucujiformia</taxon>
        <taxon>Coccinelloidea</taxon>
        <taxon>Coccinellidae</taxon>
        <taxon>Scymninae</taxon>
        <taxon>Scymnini</taxon>
        <taxon>Cryptolaemus</taxon>
    </lineage>
</organism>
<keyword evidence="2" id="KW-0472">Membrane</keyword>
<dbReference type="Proteomes" id="UP001516400">
    <property type="component" value="Unassembled WGS sequence"/>
</dbReference>
<dbReference type="EMBL" id="JABFTP020000103">
    <property type="protein sequence ID" value="KAL3277381.1"/>
    <property type="molecule type" value="Genomic_DNA"/>
</dbReference>
<gene>
    <name evidence="3" type="ORF">HHI36_012730</name>
</gene>
<keyword evidence="2" id="KW-0812">Transmembrane</keyword>
<dbReference type="AlphaFoldDB" id="A0ABD2NF83"/>
<feature type="transmembrane region" description="Helical" evidence="2">
    <location>
        <begin position="160"/>
        <end position="184"/>
    </location>
</feature>
<reference evidence="3 4" key="1">
    <citation type="journal article" date="2021" name="BMC Biol.">
        <title>Horizontally acquired antibacterial genes associated with adaptive radiation of ladybird beetles.</title>
        <authorList>
            <person name="Li H.S."/>
            <person name="Tang X.F."/>
            <person name="Huang Y.H."/>
            <person name="Xu Z.Y."/>
            <person name="Chen M.L."/>
            <person name="Du X.Y."/>
            <person name="Qiu B.Y."/>
            <person name="Chen P.T."/>
            <person name="Zhang W."/>
            <person name="Slipinski A."/>
            <person name="Escalona H.E."/>
            <person name="Waterhouse R.M."/>
            <person name="Zwick A."/>
            <person name="Pang H."/>
        </authorList>
    </citation>
    <scope>NUCLEOTIDE SEQUENCE [LARGE SCALE GENOMIC DNA]</scope>
    <source>
        <strain evidence="3">SYSU2018</strain>
    </source>
</reference>
<feature type="transmembrane region" description="Helical" evidence="2">
    <location>
        <begin position="37"/>
        <end position="56"/>
    </location>
</feature>
<evidence type="ECO:0000256" key="2">
    <source>
        <dbReference type="SAM" id="Phobius"/>
    </source>
</evidence>
<feature type="non-terminal residue" evidence="3">
    <location>
        <position position="1"/>
    </location>
</feature>
<protein>
    <submittedName>
        <fullName evidence="3">Uncharacterized protein</fullName>
    </submittedName>
</protein>
<name>A0ABD2NF83_9CUCU</name>
<feature type="compositionally biased region" description="Polar residues" evidence="1">
    <location>
        <begin position="12"/>
        <end position="21"/>
    </location>
</feature>
<accession>A0ABD2NF83</accession>
<keyword evidence="2" id="KW-1133">Transmembrane helix</keyword>
<comment type="caution">
    <text evidence="3">The sequence shown here is derived from an EMBL/GenBank/DDBJ whole genome shotgun (WGS) entry which is preliminary data.</text>
</comment>
<evidence type="ECO:0000313" key="4">
    <source>
        <dbReference type="Proteomes" id="UP001516400"/>
    </source>
</evidence>
<sequence>VGLSTKELGAPSESNSPSETRQAPHYYPFARVLQLRVLQIVCGISFLIIGTVAFIVEKGKMNLGLGIPTGVATILAAAASIHTTRGFGGYRTSAFNPGSIFRILGPSVKIAIPLTLLWTTSCSFMALLLLESIKVISCWSQNQYCVVSTYPVEDDEISDLIVLASLELALTIITLISVISLLTIDCKYDPD</sequence>